<dbReference type="EMBL" id="CAJVPK010000696">
    <property type="protein sequence ID" value="CAG8540880.1"/>
    <property type="molecule type" value="Genomic_DNA"/>
</dbReference>
<keyword evidence="2" id="KW-1185">Reference proteome</keyword>
<proteinExistence type="predicted"/>
<protein>
    <submittedName>
        <fullName evidence="1">2917_t:CDS:1</fullName>
    </submittedName>
</protein>
<gene>
    <name evidence="1" type="ORF">DEBURN_LOCUS6604</name>
</gene>
<evidence type="ECO:0000313" key="2">
    <source>
        <dbReference type="Proteomes" id="UP000789706"/>
    </source>
</evidence>
<accession>A0A9N9AQ32</accession>
<name>A0A9N9AQ32_9GLOM</name>
<sequence>MSSELALLRQENDKLMGENMVLMVKIVELEQIIAKEILNEEPLIEYCPPQKYQIAIEDVVNRDRLKRSLCQDNGIFLLEVWYDENSEIVIPERIQKIKGFINQA</sequence>
<evidence type="ECO:0000313" key="1">
    <source>
        <dbReference type="EMBL" id="CAG8540880.1"/>
    </source>
</evidence>
<dbReference type="AlphaFoldDB" id="A0A9N9AQ32"/>
<comment type="caution">
    <text evidence="1">The sequence shown here is derived from an EMBL/GenBank/DDBJ whole genome shotgun (WGS) entry which is preliminary data.</text>
</comment>
<organism evidence="1 2">
    <name type="scientific">Diversispora eburnea</name>
    <dbReference type="NCBI Taxonomy" id="1213867"/>
    <lineage>
        <taxon>Eukaryota</taxon>
        <taxon>Fungi</taxon>
        <taxon>Fungi incertae sedis</taxon>
        <taxon>Mucoromycota</taxon>
        <taxon>Glomeromycotina</taxon>
        <taxon>Glomeromycetes</taxon>
        <taxon>Diversisporales</taxon>
        <taxon>Diversisporaceae</taxon>
        <taxon>Diversispora</taxon>
    </lineage>
</organism>
<dbReference type="Proteomes" id="UP000789706">
    <property type="component" value="Unassembled WGS sequence"/>
</dbReference>
<feature type="non-terminal residue" evidence="1">
    <location>
        <position position="104"/>
    </location>
</feature>
<reference evidence="1" key="1">
    <citation type="submission" date="2021-06" db="EMBL/GenBank/DDBJ databases">
        <authorList>
            <person name="Kallberg Y."/>
            <person name="Tangrot J."/>
            <person name="Rosling A."/>
        </authorList>
    </citation>
    <scope>NUCLEOTIDE SEQUENCE</scope>
    <source>
        <strain evidence="1">AZ414A</strain>
    </source>
</reference>